<evidence type="ECO:0000256" key="7">
    <source>
        <dbReference type="RuleBase" id="RU000480"/>
    </source>
</evidence>
<dbReference type="FunFam" id="3.90.1150.10:FF:000001">
    <property type="entry name" value="Aspartate aminotransferase"/>
    <property type="match status" value="1"/>
</dbReference>
<evidence type="ECO:0000313" key="9">
    <source>
        <dbReference type="EMBL" id="RMX85593.1"/>
    </source>
</evidence>
<evidence type="ECO:0000256" key="5">
    <source>
        <dbReference type="ARBA" id="ARBA00022679"/>
    </source>
</evidence>
<keyword evidence="4 7" id="KW-0032">Aminotransferase</keyword>
<dbReference type="EC" id="2.6.1.1" evidence="7"/>
<evidence type="ECO:0000256" key="2">
    <source>
        <dbReference type="ARBA" id="ARBA00007441"/>
    </source>
</evidence>
<accession>A0A3M6X413</accession>
<dbReference type="Proteomes" id="UP000281245">
    <property type="component" value="Unassembled WGS sequence"/>
</dbReference>
<dbReference type="CDD" id="cd00609">
    <property type="entry name" value="AAT_like"/>
    <property type="match status" value="1"/>
</dbReference>
<dbReference type="PRINTS" id="PR00799">
    <property type="entry name" value="TRANSAMINASE"/>
</dbReference>
<protein>
    <recommendedName>
        <fullName evidence="7">Aspartate aminotransferase</fullName>
        <ecNumber evidence="7">2.6.1.1</ecNumber>
    </recommendedName>
</protein>
<dbReference type="Gene3D" id="3.40.640.10">
    <property type="entry name" value="Type I PLP-dependent aspartate aminotransferase-like (Major domain)"/>
    <property type="match status" value="1"/>
</dbReference>
<proteinExistence type="inferred from homology"/>
<dbReference type="GO" id="GO:0004069">
    <property type="term" value="F:L-aspartate:2-oxoglutarate aminotransferase activity"/>
    <property type="evidence" value="ECO:0007669"/>
    <property type="project" value="UniProtKB-EC"/>
</dbReference>
<keyword evidence="6" id="KW-0663">Pyridoxal phosphate</keyword>
<dbReference type="OrthoDB" id="6752799at2759"/>
<dbReference type="AlphaFoldDB" id="A0A3M6X413"/>
<dbReference type="PANTHER" id="PTHR11879">
    <property type="entry name" value="ASPARTATE AMINOTRANSFERASE"/>
    <property type="match status" value="1"/>
</dbReference>
<dbReference type="EMBL" id="QWIJ01000212">
    <property type="protein sequence ID" value="RMX85593.1"/>
    <property type="molecule type" value="Genomic_DNA"/>
</dbReference>
<evidence type="ECO:0000256" key="3">
    <source>
        <dbReference type="ARBA" id="ARBA00011738"/>
    </source>
</evidence>
<dbReference type="InterPro" id="IPR015422">
    <property type="entry name" value="PyrdxlP-dep_Trfase_small"/>
</dbReference>
<name>A0A3M6X413_HORWE</name>
<gene>
    <name evidence="9" type="ORF">D0869_03699</name>
</gene>
<dbReference type="FunFam" id="3.40.640.10:FF:000066">
    <property type="entry name" value="Aspartate aminotransferase"/>
    <property type="match status" value="1"/>
</dbReference>
<dbReference type="NCBIfam" id="NF006719">
    <property type="entry name" value="PRK09257.1"/>
    <property type="match status" value="1"/>
</dbReference>
<evidence type="ECO:0000313" key="10">
    <source>
        <dbReference type="Proteomes" id="UP000281245"/>
    </source>
</evidence>
<dbReference type="InterPro" id="IPR004839">
    <property type="entry name" value="Aminotransferase_I/II_large"/>
</dbReference>
<comment type="miscellaneous">
    <text evidence="7">In eukaryotes there are cytoplasmic, mitochondrial and chloroplastic isozymes.</text>
</comment>
<organism evidence="9 10">
    <name type="scientific">Hortaea werneckii</name>
    <name type="common">Black yeast</name>
    <name type="synonym">Cladosporium werneckii</name>
    <dbReference type="NCBI Taxonomy" id="91943"/>
    <lineage>
        <taxon>Eukaryota</taxon>
        <taxon>Fungi</taxon>
        <taxon>Dikarya</taxon>
        <taxon>Ascomycota</taxon>
        <taxon>Pezizomycotina</taxon>
        <taxon>Dothideomycetes</taxon>
        <taxon>Dothideomycetidae</taxon>
        <taxon>Mycosphaerellales</taxon>
        <taxon>Teratosphaeriaceae</taxon>
        <taxon>Hortaea</taxon>
    </lineage>
</organism>
<dbReference type="PROSITE" id="PS00105">
    <property type="entry name" value="AA_TRANSFER_CLASS_1"/>
    <property type="match status" value="1"/>
</dbReference>
<dbReference type="InterPro" id="IPR000796">
    <property type="entry name" value="Asp_trans"/>
</dbReference>
<comment type="catalytic activity">
    <reaction evidence="7">
        <text>L-aspartate + 2-oxoglutarate = oxaloacetate + L-glutamate</text>
        <dbReference type="Rhea" id="RHEA:21824"/>
        <dbReference type="ChEBI" id="CHEBI:16452"/>
        <dbReference type="ChEBI" id="CHEBI:16810"/>
        <dbReference type="ChEBI" id="CHEBI:29985"/>
        <dbReference type="ChEBI" id="CHEBI:29991"/>
        <dbReference type="EC" id="2.6.1.1"/>
    </reaction>
</comment>
<dbReference type="InterPro" id="IPR015424">
    <property type="entry name" value="PyrdxlP-dep_Trfase"/>
</dbReference>
<dbReference type="GO" id="GO:0006532">
    <property type="term" value="P:aspartate biosynthetic process"/>
    <property type="evidence" value="ECO:0007669"/>
    <property type="project" value="TreeGrafter"/>
</dbReference>
<evidence type="ECO:0000256" key="4">
    <source>
        <dbReference type="ARBA" id="ARBA00022576"/>
    </source>
</evidence>
<dbReference type="PANTHER" id="PTHR11879:SF55">
    <property type="entry name" value="GLUTAMATE OXALOACETATE TRANSAMINASE 1, ISOFORM B"/>
    <property type="match status" value="1"/>
</dbReference>
<dbReference type="Gene3D" id="3.90.1150.10">
    <property type="entry name" value="Aspartate Aminotransferase, domain 1"/>
    <property type="match status" value="1"/>
</dbReference>
<dbReference type="InterPro" id="IPR004838">
    <property type="entry name" value="NHTrfase_class1_PyrdxlP-BS"/>
</dbReference>
<dbReference type="GO" id="GO:0005829">
    <property type="term" value="C:cytosol"/>
    <property type="evidence" value="ECO:0007669"/>
    <property type="project" value="TreeGrafter"/>
</dbReference>
<dbReference type="SUPFAM" id="SSF53383">
    <property type="entry name" value="PLP-dependent transferases"/>
    <property type="match status" value="1"/>
</dbReference>
<evidence type="ECO:0000259" key="8">
    <source>
        <dbReference type="Pfam" id="PF00155"/>
    </source>
</evidence>
<feature type="domain" description="Aminotransferase class I/classII large" evidence="8">
    <location>
        <begin position="38"/>
        <end position="425"/>
    </location>
</feature>
<dbReference type="GO" id="GO:0030170">
    <property type="term" value="F:pyridoxal phosphate binding"/>
    <property type="evidence" value="ECO:0007669"/>
    <property type="project" value="InterPro"/>
</dbReference>
<dbReference type="VEuPathDB" id="FungiDB:BTJ68_10755"/>
<sequence length="435" mass="48854">MELTNSQHGSKHLSTVPQAPEDLMFGLSAAYRNDTYPHKVDLGVGAYRDQTGRPWILPSLREVRDLAPHHQAFTDFGKADRRLRDDPDLNHEYQPIAGMLDYLAASQRLVFGSHSREIESEQIASLQTLSGTGALHLGFLFLQRFLPDQPSKRVFVSTPPYANHLPILRHLSLPTGFYPYYDAQSKSLDVEGLLSWINTATEGCVILLQAGGHNPTGIDPSPVQWKKIAEAMKARHQIPFFDSAYQGFATGDLDNDAYAIRLFVQQGFEVVMVAQSYAKNMGLYGERAGCLHVVASDSNHAERISSQLKSLQRVEISTPPAYSARLVTLILQEHTLFVQWQKDLQTMSSRIQQMRHRLRDLLEDEATPARWNHIAEQKGMFCFSGLQPDQVKLLRERFHIYTTPDGRFSIAGLNEGNVAYVADAIKSVLLLGSRL</sequence>
<evidence type="ECO:0000256" key="6">
    <source>
        <dbReference type="ARBA" id="ARBA00022898"/>
    </source>
</evidence>
<comment type="cofactor">
    <cofactor evidence="1">
        <name>pyridoxal 5'-phosphate</name>
        <dbReference type="ChEBI" id="CHEBI:597326"/>
    </cofactor>
</comment>
<comment type="caution">
    <text evidence="9">The sequence shown here is derived from an EMBL/GenBank/DDBJ whole genome shotgun (WGS) entry which is preliminary data.</text>
</comment>
<dbReference type="Pfam" id="PF00155">
    <property type="entry name" value="Aminotran_1_2"/>
    <property type="match status" value="1"/>
</dbReference>
<comment type="subunit">
    <text evidence="3 7">Homodimer.</text>
</comment>
<dbReference type="InterPro" id="IPR015421">
    <property type="entry name" value="PyrdxlP-dep_Trfase_major"/>
</dbReference>
<evidence type="ECO:0000256" key="1">
    <source>
        <dbReference type="ARBA" id="ARBA00001933"/>
    </source>
</evidence>
<keyword evidence="5 7" id="KW-0808">Transferase</keyword>
<comment type="similarity">
    <text evidence="2">Belongs to the class-I pyridoxal-phosphate-dependent aminotransferase family.</text>
</comment>
<reference evidence="9 10" key="1">
    <citation type="journal article" date="2018" name="BMC Genomics">
        <title>Genomic evidence for intraspecific hybridization in a clonal and extremely halotolerant yeast.</title>
        <authorList>
            <person name="Gostincar C."/>
            <person name="Stajich J.E."/>
            <person name="Zupancic J."/>
            <person name="Zalar P."/>
            <person name="Gunde-Cimerman N."/>
        </authorList>
    </citation>
    <scope>NUCLEOTIDE SEQUENCE [LARGE SCALE GENOMIC DNA]</scope>
    <source>
        <strain evidence="9 10">EXF-6656</strain>
    </source>
</reference>